<protein>
    <recommendedName>
        <fullName evidence="4">Permease</fullName>
    </recommendedName>
</protein>
<evidence type="ECO:0000313" key="2">
    <source>
        <dbReference type="EMBL" id="OCS82859.1"/>
    </source>
</evidence>
<dbReference type="STRING" id="33978.A6M13_05520"/>
<dbReference type="EMBL" id="MASJ01000039">
    <property type="protein sequence ID" value="OCS82859.1"/>
    <property type="molecule type" value="Genomic_DNA"/>
</dbReference>
<accession>A0A1C0Y6Q1</accession>
<dbReference type="Proteomes" id="UP000093199">
    <property type="component" value="Unassembled WGS sequence"/>
</dbReference>
<feature type="transmembrane region" description="Helical" evidence="1">
    <location>
        <begin position="30"/>
        <end position="49"/>
    </location>
</feature>
<keyword evidence="1" id="KW-1133">Transmembrane helix</keyword>
<dbReference type="AlphaFoldDB" id="A0A1C0Y6Q1"/>
<evidence type="ECO:0000256" key="1">
    <source>
        <dbReference type="SAM" id="Phobius"/>
    </source>
</evidence>
<keyword evidence="1" id="KW-0472">Membrane</keyword>
<evidence type="ECO:0000313" key="3">
    <source>
        <dbReference type="Proteomes" id="UP000093199"/>
    </source>
</evidence>
<proteinExistence type="predicted"/>
<name>A0A1C0Y6Q1_9BACL</name>
<gene>
    <name evidence="2" type="ORF">A6M13_05520</name>
</gene>
<dbReference type="OrthoDB" id="9885651at2"/>
<evidence type="ECO:0008006" key="4">
    <source>
        <dbReference type="Google" id="ProtNLM"/>
    </source>
</evidence>
<dbReference type="RefSeq" id="WP_066547411.1">
    <property type="nucleotide sequence ID" value="NZ_MASJ01000039.1"/>
</dbReference>
<keyword evidence="3" id="KW-1185">Reference proteome</keyword>
<reference evidence="2 3" key="1">
    <citation type="submission" date="2016-07" db="EMBL/GenBank/DDBJ databases">
        <title>Caryophanon tenue genome sequencing.</title>
        <authorList>
            <person name="Verma A."/>
            <person name="Pal Y."/>
            <person name="Krishnamurthi S."/>
        </authorList>
    </citation>
    <scope>NUCLEOTIDE SEQUENCE [LARGE SCALE GENOMIC DNA]</scope>
    <source>
        <strain evidence="2 3">DSM 14152</strain>
    </source>
</reference>
<keyword evidence="1" id="KW-0812">Transmembrane</keyword>
<comment type="caution">
    <text evidence="2">The sequence shown here is derived from an EMBL/GenBank/DDBJ whole genome shotgun (WGS) entry which is preliminary data.</text>
</comment>
<feature type="transmembrane region" description="Helical" evidence="1">
    <location>
        <begin position="54"/>
        <end position="72"/>
    </location>
</feature>
<sequence length="124" mass="14257">MKVVQAMIILLLLAFPYSYFAMFMQYEVDTILGYIISLLILVGVTIWAARQRQFIVFIAGCVLTFVISYAYAGRAHADEWQTMFFSLDPAQFSIAVSAVFIIIASVLFYFLKAKKRSSYYSSRW</sequence>
<feature type="transmembrane region" description="Helical" evidence="1">
    <location>
        <begin position="92"/>
        <end position="111"/>
    </location>
</feature>
<organism evidence="2 3">
    <name type="scientific">Caryophanon tenue</name>
    <dbReference type="NCBI Taxonomy" id="33978"/>
    <lineage>
        <taxon>Bacteria</taxon>
        <taxon>Bacillati</taxon>
        <taxon>Bacillota</taxon>
        <taxon>Bacilli</taxon>
        <taxon>Bacillales</taxon>
        <taxon>Caryophanaceae</taxon>
        <taxon>Caryophanon</taxon>
    </lineage>
</organism>